<evidence type="ECO:0000313" key="9">
    <source>
        <dbReference type="Proteomes" id="UP000507470"/>
    </source>
</evidence>
<sequence>MLFVTAVDMDYPEYTEELSRQFWMRVWSRDEGITEDEHFTQAAKKAGMKDDIIKKALKRSKDKDVADRLQAFADEARANGAFGAPTMIVHVNGEKEMLFGSDRFNILAEMLGEKFDGPQNQLSKNKILTRYKSKWKNMDLKLKPLSQDAVLQGSGNQLPGNVPIKMQYILQDLARLGQHNEVPFKIPSDLKDVMFVKGSRPAMLFLTAVDMNHPEYTEELSRQLWLRVWSRDEGITTDDDISEAATKAGIKKEMIVKCLNSAKEQYVSDQFKAYTDEALSLGTFGTPTIVIHNNGKKELIFGSDRFDLVANLIGEIYEGPLNELSKIKQ</sequence>
<dbReference type="AlphaFoldDB" id="A0A6J8A419"/>
<dbReference type="InterPro" id="IPR001853">
    <property type="entry name" value="DSBA-like_thioredoxin_dom"/>
</dbReference>
<dbReference type="SUPFAM" id="SSF52833">
    <property type="entry name" value="Thioredoxin-like"/>
    <property type="match status" value="2"/>
</dbReference>
<keyword evidence="9" id="KW-1185">Reference proteome</keyword>
<dbReference type="GO" id="GO:0005777">
    <property type="term" value="C:peroxisome"/>
    <property type="evidence" value="ECO:0007669"/>
    <property type="project" value="TreeGrafter"/>
</dbReference>
<feature type="domain" description="DSBA-like thioredoxin" evidence="7">
    <location>
        <begin position="126"/>
        <end position="313"/>
    </location>
</feature>
<comment type="similarity">
    <text evidence="1">Belongs to the GST superfamily. Kappa family.</text>
</comment>
<proteinExistence type="inferred from homology"/>
<dbReference type="OrthoDB" id="4664297at2759"/>
<dbReference type="GO" id="GO:0004602">
    <property type="term" value="F:glutathione peroxidase activity"/>
    <property type="evidence" value="ECO:0007669"/>
    <property type="project" value="TreeGrafter"/>
</dbReference>
<dbReference type="EMBL" id="CACVKT020000527">
    <property type="protein sequence ID" value="CAC5359939.1"/>
    <property type="molecule type" value="Genomic_DNA"/>
</dbReference>
<name>A0A6J8A419_MYTCO</name>
<evidence type="ECO:0000256" key="6">
    <source>
        <dbReference type="ARBA" id="ARBA00083519"/>
    </source>
</evidence>
<dbReference type="FunFam" id="3.40.30.10:FF:000096">
    <property type="entry name" value="Glutathione S-transferase kappa"/>
    <property type="match status" value="1"/>
</dbReference>
<organism evidence="8 9">
    <name type="scientific">Mytilus coruscus</name>
    <name type="common">Sea mussel</name>
    <dbReference type="NCBI Taxonomy" id="42192"/>
    <lineage>
        <taxon>Eukaryota</taxon>
        <taxon>Metazoa</taxon>
        <taxon>Spiralia</taxon>
        <taxon>Lophotrochozoa</taxon>
        <taxon>Mollusca</taxon>
        <taxon>Bivalvia</taxon>
        <taxon>Autobranchia</taxon>
        <taxon>Pteriomorphia</taxon>
        <taxon>Mytilida</taxon>
        <taxon>Mytiloidea</taxon>
        <taxon>Mytilidae</taxon>
        <taxon>Mytilinae</taxon>
        <taxon>Mytilus</taxon>
    </lineage>
</organism>
<dbReference type="InterPro" id="IPR051924">
    <property type="entry name" value="GST_Kappa/NadH"/>
</dbReference>
<dbReference type="InterPro" id="IPR036249">
    <property type="entry name" value="Thioredoxin-like_sf"/>
</dbReference>
<reference evidence="8 9" key="1">
    <citation type="submission" date="2020-06" db="EMBL/GenBank/DDBJ databases">
        <authorList>
            <person name="Li R."/>
            <person name="Bekaert M."/>
        </authorList>
    </citation>
    <scope>NUCLEOTIDE SEQUENCE [LARGE SCALE GENOMIC DNA]</scope>
    <source>
        <strain evidence="9">wild</strain>
    </source>
</reference>
<comment type="catalytic activity">
    <reaction evidence="4">
        <text>RX + glutathione = an S-substituted glutathione + a halide anion + H(+)</text>
        <dbReference type="Rhea" id="RHEA:16437"/>
        <dbReference type="ChEBI" id="CHEBI:15378"/>
        <dbReference type="ChEBI" id="CHEBI:16042"/>
        <dbReference type="ChEBI" id="CHEBI:17792"/>
        <dbReference type="ChEBI" id="CHEBI:57925"/>
        <dbReference type="ChEBI" id="CHEBI:90779"/>
        <dbReference type="EC" id="2.5.1.18"/>
    </reaction>
</comment>
<dbReference type="EC" id="2.5.1.18" evidence="2"/>
<accession>A0A6J8A419</accession>
<feature type="domain" description="DSBA-like thioredoxin" evidence="7">
    <location>
        <begin position="15"/>
        <end position="111"/>
    </location>
</feature>
<dbReference type="GO" id="GO:0004364">
    <property type="term" value="F:glutathione transferase activity"/>
    <property type="evidence" value="ECO:0007669"/>
    <property type="project" value="UniProtKB-EC"/>
</dbReference>
<evidence type="ECO:0000256" key="5">
    <source>
        <dbReference type="ARBA" id="ARBA00073833"/>
    </source>
</evidence>
<keyword evidence="3 8" id="KW-0808">Transferase</keyword>
<evidence type="ECO:0000256" key="4">
    <source>
        <dbReference type="ARBA" id="ARBA00047960"/>
    </source>
</evidence>
<evidence type="ECO:0000256" key="1">
    <source>
        <dbReference type="ARBA" id="ARBA00006494"/>
    </source>
</evidence>
<evidence type="ECO:0000313" key="8">
    <source>
        <dbReference type="EMBL" id="CAC5359939.1"/>
    </source>
</evidence>
<evidence type="ECO:0000256" key="2">
    <source>
        <dbReference type="ARBA" id="ARBA00012452"/>
    </source>
</evidence>
<dbReference type="Gene3D" id="3.40.30.10">
    <property type="entry name" value="Glutaredoxin"/>
    <property type="match status" value="2"/>
</dbReference>
<dbReference type="GO" id="GO:0005739">
    <property type="term" value="C:mitochondrion"/>
    <property type="evidence" value="ECO:0007669"/>
    <property type="project" value="TreeGrafter"/>
</dbReference>
<gene>
    <name evidence="8" type="ORF">MCOR_2608</name>
</gene>
<protein>
    <recommendedName>
        <fullName evidence="5">Glutathione S-transferase kappa 1</fullName>
        <ecNumber evidence="2">2.5.1.18</ecNumber>
    </recommendedName>
    <alternativeName>
        <fullName evidence="6">GST class-kappa</fullName>
    </alternativeName>
</protein>
<dbReference type="PANTHER" id="PTHR42943:SF2">
    <property type="entry name" value="GLUTATHIONE S-TRANSFERASE KAPPA 1"/>
    <property type="match status" value="1"/>
</dbReference>
<dbReference type="Proteomes" id="UP000507470">
    <property type="component" value="Unassembled WGS sequence"/>
</dbReference>
<dbReference type="Pfam" id="PF01323">
    <property type="entry name" value="DSBA"/>
    <property type="match status" value="2"/>
</dbReference>
<dbReference type="PANTHER" id="PTHR42943">
    <property type="entry name" value="GLUTATHIONE S-TRANSFERASE KAPPA"/>
    <property type="match status" value="1"/>
</dbReference>
<evidence type="ECO:0000259" key="7">
    <source>
        <dbReference type="Pfam" id="PF01323"/>
    </source>
</evidence>
<evidence type="ECO:0000256" key="3">
    <source>
        <dbReference type="ARBA" id="ARBA00022679"/>
    </source>
</evidence>
<dbReference type="GO" id="GO:0006749">
    <property type="term" value="P:glutathione metabolic process"/>
    <property type="evidence" value="ECO:0007669"/>
    <property type="project" value="TreeGrafter"/>
</dbReference>